<keyword evidence="2" id="KW-0238">DNA-binding</keyword>
<name>A0ABT2M4G5_9MYCO</name>
<dbReference type="Gene3D" id="1.10.10.10">
    <property type="entry name" value="Winged helix-like DNA-binding domain superfamily/Winged helix DNA-binding domain"/>
    <property type="match status" value="1"/>
</dbReference>
<dbReference type="PROSITE" id="PS50949">
    <property type="entry name" value="HTH_GNTR"/>
    <property type="match status" value="1"/>
</dbReference>
<dbReference type="PRINTS" id="PR00035">
    <property type="entry name" value="HTHGNTR"/>
</dbReference>
<dbReference type="CDD" id="cd07377">
    <property type="entry name" value="WHTH_GntR"/>
    <property type="match status" value="1"/>
</dbReference>
<evidence type="ECO:0000313" key="6">
    <source>
        <dbReference type="EMBL" id="MCT7657154.1"/>
    </source>
</evidence>
<dbReference type="EMBL" id="JAODWD010000001">
    <property type="protein sequence ID" value="MCT7657154.1"/>
    <property type="molecule type" value="Genomic_DNA"/>
</dbReference>
<dbReference type="PANTHER" id="PTHR43537">
    <property type="entry name" value="TRANSCRIPTIONAL REGULATOR, GNTR FAMILY"/>
    <property type="match status" value="1"/>
</dbReference>
<proteinExistence type="predicted"/>
<evidence type="ECO:0000256" key="3">
    <source>
        <dbReference type="ARBA" id="ARBA00023163"/>
    </source>
</evidence>
<accession>A0ABT2M4G5</accession>
<dbReference type="SMART" id="SM00895">
    <property type="entry name" value="FCD"/>
    <property type="match status" value="1"/>
</dbReference>
<dbReference type="RefSeq" id="WP_260991225.1">
    <property type="nucleotide sequence ID" value="NZ_JAODWD010000001.1"/>
</dbReference>
<protein>
    <submittedName>
        <fullName evidence="6">GntR family transcriptional regulator</fullName>
    </submittedName>
</protein>
<evidence type="ECO:0000256" key="1">
    <source>
        <dbReference type="ARBA" id="ARBA00023015"/>
    </source>
</evidence>
<dbReference type="InterPro" id="IPR036388">
    <property type="entry name" value="WH-like_DNA-bd_sf"/>
</dbReference>
<feature type="domain" description="HTH gntR-type" evidence="5">
    <location>
        <begin position="23"/>
        <end position="93"/>
    </location>
</feature>
<dbReference type="Gene3D" id="1.20.120.530">
    <property type="entry name" value="GntR ligand-binding domain-like"/>
    <property type="match status" value="1"/>
</dbReference>
<dbReference type="PANTHER" id="PTHR43537:SF5">
    <property type="entry name" value="UXU OPERON TRANSCRIPTIONAL REGULATOR"/>
    <property type="match status" value="1"/>
</dbReference>
<dbReference type="InterPro" id="IPR008920">
    <property type="entry name" value="TF_FadR/GntR_C"/>
</dbReference>
<feature type="region of interest" description="Disordered" evidence="4">
    <location>
        <begin position="1"/>
        <end position="23"/>
    </location>
</feature>
<sequence>MSRPESLAPMISPESGSGAVRSPKTAELVARTLRRMVVDGQLKDGDFLPHEADLIAHFQVSRPTLREAVRVLESERLVEVRRGSRTGAKVCVPGPEIVARPAGLLLALSGTTLADVMTARTAIEPAAAKLLAENGTDEAHQELRRLVEDVPRAYAAGTLAPASALLHRRMVELSGNATLGIIAGMLHEIGERHTAAAISGADSENRVAKAEYAKLIKSYARLVDLVEVRRGDAVEAHWRRHMEAASAAMLRGHEKTRVRDIMD</sequence>
<dbReference type="InterPro" id="IPR011711">
    <property type="entry name" value="GntR_C"/>
</dbReference>
<dbReference type="InterPro" id="IPR036390">
    <property type="entry name" value="WH_DNA-bd_sf"/>
</dbReference>
<organism evidence="6 7">
    <name type="scientific">Mycobacterium deserti</name>
    <dbReference type="NCBI Taxonomy" id="2978347"/>
    <lineage>
        <taxon>Bacteria</taxon>
        <taxon>Bacillati</taxon>
        <taxon>Actinomycetota</taxon>
        <taxon>Actinomycetes</taxon>
        <taxon>Mycobacteriales</taxon>
        <taxon>Mycobacteriaceae</taxon>
        <taxon>Mycobacterium</taxon>
    </lineage>
</organism>
<evidence type="ECO:0000256" key="2">
    <source>
        <dbReference type="ARBA" id="ARBA00023125"/>
    </source>
</evidence>
<dbReference type="Pfam" id="PF07729">
    <property type="entry name" value="FCD"/>
    <property type="match status" value="1"/>
</dbReference>
<evidence type="ECO:0000256" key="4">
    <source>
        <dbReference type="SAM" id="MobiDB-lite"/>
    </source>
</evidence>
<dbReference type="SUPFAM" id="SSF48008">
    <property type="entry name" value="GntR ligand-binding domain-like"/>
    <property type="match status" value="1"/>
</dbReference>
<evidence type="ECO:0000259" key="5">
    <source>
        <dbReference type="PROSITE" id="PS50949"/>
    </source>
</evidence>
<gene>
    <name evidence="6" type="ORF">N4S67_01810</name>
</gene>
<keyword evidence="1" id="KW-0805">Transcription regulation</keyword>
<dbReference type="Proteomes" id="UP001206639">
    <property type="component" value="Unassembled WGS sequence"/>
</dbReference>
<dbReference type="SUPFAM" id="SSF46785">
    <property type="entry name" value="Winged helix' DNA-binding domain"/>
    <property type="match status" value="1"/>
</dbReference>
<keyword evidence="3" id="KW-0804">Transcription</keyword>
<dbReference type="SMART" id="SM00345">
    <property type="entry name" value="HTH_GNTR"/>
    <property type="match status" value="1"/>
</dbReference>
<comment type="caution">
    <text evidence="6">The sequence shown here is derived from an EMBL/GenBank/DDBJ whole genome shotgun (WGS) entry which is preliminary data.</text>
</comment>
<dbReference type="Pfam" id="PF00392">
    <property type="entry name" value="GntR"/>
    <property type="match status" value="1"/>
</dbReference>
<reference evidence="7" key="1">
    <citation type="submission" date="2023-07" db="EMBL/GenBank/DDBJ databases">
        <authorList>
            <person name="Deng Y."/>
            <person name="Zhang Y.-Q."/>
        </authorList>
    </citation>
    <scope>NUCLEOTIDE SEQUENCE [LARGE SCALE GENOMIC DNA]</scope>
    <source>
        <strain evidence="7">CPCC 205710</strain>
    </source>
</reference>
<dbReference type="InterPro" id="IPR000524">
    <property type="entry name" value="Tscrpt_reg_HTH_GntR"/>
</dbReference>
<keyword evidence="7" id="KW-1185">Reference proteome</keyword>
<evidence type="ECO:0000313" key="7">
    <source>
        <dbReference type="Proteomes" id="UP001206639"/>
    </source>
</evidence>